<dbReference type="GO" id="GO:0019808">
    <property type="term" value="F:polyamine binding"/>
    <property type="evidence" value="ECO:0007669"/>
    <property type="project" value="InterPro"/>
</dbReference>
<evidence type="ECO:0000256" key="10">
    <source>
        <dbReference type="ARBA" id="ARBA00022840"/>
    </source>
</evidence>
<dbReference type="STRING" id="1245745.A0A0A2W3N5"/>
<dbReference type="Pfam" id="PF13416">
    <property type="entry name" value="SBP_bac_8"/>
    <property type="match status" value="1"/>
</dbReference>
<dbReference type="CDD" id="cd06261">
    <property type="entry name" value="TM_PBP2"/>
    <property type="match status" value="1"/>
</dbReference>
<feature type="domain" description="ABC transmembrane type-1" evidence="16">
    <location>
        <begin position="406"/>
        <end position="612"/>
    </location>
</feature>
<dbReference type="InterPro" id="IPR050093">
    <property type="entry name" value="ABC_SmlMolc_Importer"/>
</dbReference>
<dbReference type="GO" id="GO:0043190">
    <property type="term" value="C:ATP-binding cassette (ABC) transporter complex"/>
    <property type="evidence" value="ECO:0007669"/>
    <property type="project" value="InterPro"/>
</dbReference>
<keyword evidence="8" id="KW-0547">Nucleotide-binding</keyword>
<dbReference type="InterPro" id="IPR035906">
    <property type="entry name" value="MetI-like_sf"/>
</dbReference>
<dbReference type="InterPro" id="IPR017871">
    <property type="entry name" value="ABC_transporter-like_CS"/>
</dbReference>
<evidence type="ECO:0000259" key="16">
    <source>
        <dbReference type="PROSITE" id="PS50928"/>
    </source>
</evidence>
<dbReference type="InterPro" id="IPR017896">
    <property type="entry name" value="4Fe4S_Fe-S-bd"/>
</dbReference>
<sequence length="1283" mass="142969">MLVNLAGVAKRFDGKSVISDFSLTINHGEFLTLLGPSGCGKTTVLRLIAGLETVDAGQITLDNQDITHVPAEHRHVNTVFQSYALFPHMTVFENVAFGLRMQKTPAAEIPPRVTEALKMVQLEEFAQRKPNQLSGGQQQRVAIARAVVNKPRLLLLDESLSALDYKLRKQMQNELKALQRKLGITFVFVTHDQEEALTMSDRIVVMRDGKIEQDGTPREIYEEPKNLFVASFIGEINIFDATVLERIDEQRVRANVEGRECHIFVSRPVTVGQSLKVLLRPEDLRVEEVNDAREVDGLIGYVRERNYKGMTLESTVELENGKLVMVSEFFNEDDPDVDHSLDQKMAVTWNVVIATVVGWLLLFVFLPNLMIIVTSFLTRDNDSFVSLVFTLDNYTRLADPLYAQVLLHSLNMAAIATLACLVLGYPFAWFLARLPAKVRPLLLFLLIVPFWTNSLIRIYGLKIFLSTKGYLNEFLLWLGLIDTPIRIMFTPGAVIIGLVYILLPFMVMPLYSSIEKLDKPLLEAARDLGASKLQTFVRIILPLTMPGIIAGCLLVMLPAMGLFYVSDLMGGAKNLLIGNVIKSQFLNIRDWPFGAATSITLTLVMGLMLLVYWRAARLLNKKPAAGRKAFADDGGVFRQRRHAYRLAYRRGAVPLSLSRQAVRQWDAVCGNDVPGHRDGYLAAGAVYAAGGVARLLVAAVFPHHLLPAVCGGHRLLAPERVRHHFAAGDACRGRRLAAELYPVDGRRGGIFVRDVKMKKWPRHLLAAGALALSLGAAHADDSKTLYFYNWTEYVPPGLLEQFTKETGIKVIYSTYESNETMYAKLKTYKDGAYDLVVPSTYFVAKMRKEGMIQKIDKSQLSNFKNLDPEMLNKPFDPNNDYSIPYIWGATAIGVNSDAIDPKSVTSWADLWKPEYKQSLLLTDDAREVFQMALLKLGLSGNTTDPKEIEAAYHELQKLMPNVAAFNSDNPANPYMEGEVNLGMVWNGSAWVARQAGTPLEIVWPKEGGIFWMDNLSIPANAKNVDGALKLINFLLRPDVAKQVAETIGYPTPNLEARKLLPKNVAEDKSLYPDAEVIKAGEWQNDGEGRGEGQSFTPGKQGKRMFNFIKKAIKGGVATESYPLQPIAVDPNFRGKPEHNPQQCIGCAACVNACPSNALSVETDLAAGQLQWSFNLGRCIFCGRCEEVCPTAAIKLSQQYELAVWNKADFLQQASFPLCNCRECGRPFAVQKEIDYAIALLEHNGDSRAESRRGAFETCPDCKRQQSLVSSDRIDFSRQMREAS</sequence>
<dbReference type="PROSITE" id="PS50893">
    <property type="entry name" value="ABC_TRANSPORTER_2"/>
    <property type="match status" value="1"/>
</dbReference>
<evidence type="ECO:0000256" key="14">
    <source>
        <dbReference type="SAM" id="Phobius"/>
    </source>
</evidence>
<dbReference type="CDD" id="cd10549">
    <property type="entry name" value="MtMvhB_like"/>
    <property type="match status" value="1"/>
</dbReference>
<feature type="transmembrane region" description="Helical" evidence="14">
    <location>
        <begin position="485"/>
        <end position="511"/>
    </location>
</feature>
<dbReference type="GO" id="GO:0016887">
    <property type="term" value="F:ATP hydrolysis activity"/>
    <property type="evidence" value="ECO:0007669"/>
    <property type="project" value="InterPro"/>
</dbReference>
<dbReference type="FunFam" id="1.10.3720.10:FF:000029">
    <property type="entry name" value="Spermidine/putrescine ABC transporter permease PotB"/>
    <property type="match status" value="1"/>
</dbReference>
<dbReference type="SUPFAM" id="SSF161098">
    <property type="entry name" value="MetI-like"/>
    <property type="match status" value="1"/>
</dbReference>
<dbReference type="InterPro" id="IPR003439">
    <property type="entry name" value="ABC_transporter-like_ATP-bd"/>
</dbReference>
<keyword evidence="3" id="KW-0813">Transport</keyword>
<dbReference type="InterPro" id="IPR001188">
    <property type="entry name" value="Sperm_putr-bd"/>
</dbReference>
<dbReference type="Pfam" id="PF12838">
    <property type="entry name" value="Fer4_7"/>
    <property type="match status" value="1"/>
</dbReference>
<dbReference type="InterPro" id="IPR013611">
    <property type="entry name" value="Transp-assoc_OB_typ2"/>
</dbReference>
<keyword evidence="10 18" id="KW-0067">ATP-binding</keyword>
<evidence type="ECO:0000256" key="13">
    <source>
        <dbReference type="ARBA" id="ARBA00023136"/>
    </source>
</evidence>
<dbReference type="PROSITE" id="PS00211">
    <property type="entry name" value="ABC_TRANSPORTER_1"/>
    <property type="match status" value="1"/>
</dbReference>
<comment type="subcellular location">
    <subcellularLocation>
        <location evidence="2">Cell inner membrane</location>
        <topology evidence="2">Multi-pass membrane protein</topology>
    </subcellularLocation>
    <subcellularLocation>
        <location evidence="1">Periplasm</location>
    </subcellularLocation>
</comment>
<keyword evidence="13 14" id="KW-0472">Membrane</keyword>
<dbReference type="SUPFAM" id="SSF50331">
    <property type="entry name" value="MOP-like"/>
    <property type="match status" value="1"/>
</dbReference>
<dbReference type="NCBIfam" id="NF007048">
    <property type="entry name" value="PRK09501.1"/>
    <property type="match status" value="1"/>
</dbReference>
<evidence type="ECO:0000259" key="17">
    <source>
        <dbReference type="PROSITE" id="PS51379"/>
    </source>
</evidence>
<dbReference type="Gene3D" id="1.10.3720.10">
    <property type="entry name" value="MetI-like"/>
    <property type="match status" value="1"/>
</dbReference>
<dbReference type="SUPFAM" id="SSF52540">
    <property type="entry name" value="P-loop containing nucleoside triphosphate hydrolases"/>
    <property type="match status" value="1"/>
</dbReference>
<dbReference type="InterPro" id="IPR006059">
    <property type="entry name" value="SBP"/>
</dbReference>
<dbReference type="InterPro" id="IPR017879">
    <property type="entry name" value="PotA_ATP-bd"/>
</dbReference>
<dbReference type="CDD" id="cd13660">
    <property type="entry name" value="PBP2_PotD"/>
    <property type="match status" value="1"/>
</dbReference>
<dbReference type="Proteomes" id="UP000030106">
    <property type="component" value="Unassembled WGS sequence"/>
</dbReference>
<comment type="caution">
    <text evidence="18">The sequence shown here is derived from an EMBL/GenBank/DDBJ whole genome shotgun (WGS) entry which is preliminary data.</text>
</comment>
<dbReference type="GO" id="GO:0005524">
    <property type="term" value="F:ATP binding"/>
    <property type="evidence" value="ECO:0007669"/>
    <property type="project" value="UniProtKB-KW"/>
</dbReference>
<dbReference type="PANTHER" id="PTHR42781">
    <property type="entry name" value="SPERMIDINE/PUTRESCINE IMPORT ATP-BINDING PROTEIN POTA"/>
    <property type="match status" value="1"/>
</dbReference>
<evidence type="ECO:0000256" key="4">
    <source>
        <dbReference type="ARBA" id="ARBA00022475"/>
    </source>
</evidence>
<reference evidence="18 19" key="1">
    <citation type="submission" date="2012-10" db="EMBL/GenBank/DDBJ databases">
        <title>Genome sequencing and analysis of entomopathogenic fungi Beauveria bassiana D1-5.</title>
        <authorList>
            <person name="Li Q."/>
            <person name="Wang L."/>
            <person name="Zhang Z."/>
            <person name="Wang Q."/>
            <person name="Ren J."/>
            <person name="Wang M."/>
            <person name="Xu W."/>
            <person name="Wang J."/>
            <person name="Lu Y."/>
            <person name="Du Q."/>
            <person name="Sun Z."/>
        </authorList>
    </citation>
    <scope>NUCLEOTIDE SEQUENCE [LARGE SCALE GENOMIC DNA]</scope>
    <source>
        <strain evidence="18 19">D1-5</strain>
    </source>
</reference>
<keyword evidence="5" id="KW-0997">Cell inner membrane</keyword>
<dbReference type="InterPro" id="IPR027417">
    <property type="entry name" value="P-loop_NTPase"/>
</dbReference>
<dbReference type="PROSITE" id="PS00198">
    <property type="entry name" value="4FE4S_FER_1"/>
    <property type="match status" value="2"/>
</dbReference>
<dbReference type="InterPro" id="IPR017900">
    <property type="entry name" value="4Fe4S_Fe_S_CS"/>
</dbReference>
<keyword evidence="4" id="KW-1003">Cell membrane</keyword>
<dbReference type="Pfam" id="PF00005">
    <property type="entry name" value="ABC_tran"/>
    <property type="match status" value="1"/>
</dbReference>
<evidence type="ECO:0000259" key="15">
    <source>
        <dbReference type="PROSITE" id="PS50893"/>
    </source>
</evidence>
<dbReference type="PROSITE" id="PS50928">
    <property type="entry name" value="ABC_TM1"/>
    <property type="match status" value="1"/>
</dbReference>
<keyword evidence="6 14" id="KW-0812">Transmembrane</keyword>
<dbReference type="HOGENOM" id="CLU_262906_0_0_1"/>
<dbReference type="Gene3D" id="3.40.50.300">
    <property type="entry name" value="P-loop containing nucleotide triphosphate hydrolases"/>
    <property type="match status" value="1"/>
</dbReference>
<evidence type="ECO:0000256" key="3">
    <source>
        <dbReference type="ARBA" id="ARBA00022448"/>
    </source>
</evidence>
<keyword evidence="7" id="KW-0732">Signal</keyword>
<name>A0A0A2W3N5_BEABA</name>
<evidence type="ECO:0000313" key="18">
    <source>
        <dbReference type="EMBL" id="KGQ13060.1"/>
    </source>
</evidence>
<feature type="domain" description="4Fe-4S ferredoxin-type" evidence="17">
    <location>
        <begin position="1134"/>
        <end position="1163"/>
    </location>
</feature>
<dbReference type="SUPFAM" id="SSF53850">
    <property type="entry name" value="Periplasmic binding protein-like II"/>
    <property type="match status" value="1"/>
</dbReference>
<dbReference type="FunFam" id="3.40.190.10:FF:000062">
    <property type="entry name" value="Putrescine-binding periplasmic protein"/>
    <property type="match status" value="1"/>
</dbReference>
<evidence type="ECO:0000256" key="7">
    <source>
        <dbReference type="ARBA" id="ARBA00022729"/>
    </source>
</evidence>
<dbReference type="NCBIfam" id="NF007044">
    <property type="entry name" value="PRK09497.1"/>
    <property type="match status" value="1"/>
</dbReference>
<organism evidence="18 19">
    <name type="scientific">Beauveria bassiana D1-5</name>
    <dbReference type="NCBI Taxonomy" id="1245745"/>
    <lineage>
        <taxon>Eukaryota</taxon>
        <taxon>Fungi</taxon>
        <taxon>Dikarya</taxon>
        <taxon>Ascomycota</taxon>
        <taxon>Pezizomycotina</taxon>
        <taxon>Sordariomycetes</taxon>
        <taxon>Hypocreomycetidae</taxon>
        <taxon>Hypocreales</taxon>
        <taxon>Cordycipitaceae</taxon>
        <taxon>Beauveria</taxon>
    </lineage>
</organism>
<evidence type="ECO:0000313" key="19">
    <source>
        <dbReference type="Proteomes" id="UP000030106"/>
    </source>
</evidence>
<feature type="transmembrane region" description="Helical" evidence="14">
    <location>
        <begin position="351"/>
        <end position="377"/>
    </location>
</feature>
<dbReference type="GO" id="GO:0042597">
    <property type="term" value="C:periplasmic space"/>
    <property type="evidence" value="ECO:0007669"/>
    <property type="project" value="UniProtKB-SubCell"/>
</dbReference>
<dbReference type="PRINTS" id="PR00909">
    <property type="entry name" value="SPERMDNBNDNG"/>
</dbReference>
<dbReference type="NCBIfam" id="NF006987">
    <property type="entry name" value="PRK09452.1"/>
    <property type="match status" value="1"/>
</dbReference>
<evidence type="ECO:0000256" key="11">
    <source>
        <dbReference type="ARBA" id="ARBA00022967"/>
    </source>
</evidence>
<feature type="transmembrane region" description="Helical" evidence="14">
    <location>
        <begin position="410"/>
        <end position="431"/>
    </location>
</feature>
<dbReference type="EMBL" id="ANFO01000062">
    <property type="protein sequence ID" value="KGQ13060.1"/>
    <property type="molecule type" value="Genomic_DNA"/>
</dbReference>
<dbReference type="PANTHER" id="PTHR42781:SF4">
    <property type="entry name" value="SPERMIDINE_PUTRESCINE IMPORT ATP-BINDING PROTEIN POTA"/>
    <property type="match status" value="1"/>
</dbReference>
<evidence type="ECO:0000256" key="12">
    <source>
        <dbReference type="ARBA" id="ARBA00022989"/>
    </source>
</evidence>
<dbReference type="Gene3D" id="2.40.50.100">
    <property type="match status" value="1"/>
</dbReference>
<dbReference type="Pfam" id="PF08402">
    <property type="entry name" value="TOBE_2"/>
    <property type="match status" value="1"/>
</dbReference>
<dbReference type="Gene3D" id="3.30.70.3270">
    <property type="match status" value="1"/>
</dbReference>
<keyword evidence="9" id="KW-0574">Periplasm</keyword>
<evidence type="ECO:0000256" key="8">
    <source>
        <dbReference type="ARBA" id="ARBA00022741"/>
    </source>
</evidence>
<feature type="domain" description="ABC transporter" evidence="15">
    <location>
        <begin position="3"/>
        <end position="233"/>
    </location>
</feature>
<feature type="transmembrane region" description="Helical" evidence="14">
    <location>
        <begin position="593"/>
        <end position="613"/>
    </location>
</feature>
<dbReference type="FunFam" id="3.40.50.300:FF:000133">
    <property type="entry name" value="Spermidine/putrescine import ATP-binding protein PotA"/>
    <property type="match status" value="1"/>
</dbReference>
<dbReference type="NCBIfam" id="NF009053">
    <property type="entry name" value="PRK12387.1"/>
    <property type="match status" value="1"/>
</dbReference>
<evidence type="ECO:0000256" key="6">
    <source>
        <dbReference type="ARBA" id="ARBA00022692"/>
    </source>
</evidence>
<dbReference type="SUPFAM" id="SSF54862">
    <property type="entry name" value="4Fe-4S ferredoxins"/>
    <property type="match status" value="1"/>
</dbReference>
<dbReference type="Gene3D" id="3.40.190.10">
    <property type="entry name" value="Periplasmic binding protein-like II"/>
    <property type="match status" value="2"/>
</dbReference>
<dbReference type="InterPro" id="IPR005893">
    <property type="entry name" value="PotA-like"/>
</dbReference>
<keyword evidence="12 14" id="KW-1133">Transmembrane helix</keyword>
<dbReference type="InterPro" id="IPR003593">
    <property type="entry name" value="AAA+_ATPase"/>
</dbReference>
<proteinExistence type="predicted"/>
<dbReference type="InterPro" id="IPR000515">
    <property type="entry name" value="MetI-like"/>
</dbReference>
<dbReference type="Pfam" id="PF00528">
    <property type="entry name" value="BPD_transp_1"/>
    <property type="match status" value="1"/>
</dbReference>
<dbReference type="CDD" id="cd03300">
    <property type="entry name" value="ABC_PotA_N"/>
    <property type="match status" value="1"/>
</dbReference>
<gene>
    <name evidence="18" type="ORF">BBAD15_g1191</name>
</gene>
<keyword evidence="11" id="KW-1278">Translocase</keyword>
<evidence type="ECO:0000256" key="1">
    <source>
        <dbReference type="ARBA" id="ARBA00004418"/>
    </source>
</evidence>
<dbReference type="PROSITE" id="PS51379">
    <property type="entry name" value="4FE4S_FER_2"/>
    <property type="match status" value="2"/>
</dbReference>
<dbReference type="GO" id="GO:0015594">
    <property type="term" value="F:ABC-type putrescine transporter activity"/>
    <property type="evidence" value="ECO:0007669"/>
    <property type="project" value="InterPro"/>
</dbReference>
<dbReference type="SMART" id="SM00382">
    <property type="entry name" value="AAA"/>
    <property type="match status" value="1"/>
</dbReference>
<evidence type="ECO:0000256" key="9">
    <source>
        <dbReference type="ARBA" id="ARBA00022764"/>
    </source>
</evidence>
<protein>
    <submittedName>
        <fullName evidence="18">Spermidine/putrescine import ATP-binding protein Po tA</fullName>
    </submittedName>
</protein>
<evidence type="ECO:0000256" key="5">
    <source>
        <dbReference type="ARBA" id="ARBA00022519"/>
    </source>
</evidence>
<dbReference type="NCBIfam" id="TIGR01187">
    <property type="entry name" value="potA"/>
    <property type="match status" value="1"/>
</dbReference>
<accession>A0A0A2W3N5</accession>
<feature type="transmembrane region" description="Helical" evidence="14">
    <location>
        <begin position="539"/>
        <end position="565"/>
    </location>
</feature>
<dbReference type="InterPro" id="IPR008995">
    <property type="entry name" value="Mo/tungstate-bd_C_term_dom"/>
</dbReference>
<feature type="domain" description="4Fe-4S ferredoxin-type" evidence="17">
    <location>
        <begin position="1169"/>
        <end position="1198"/>
    </location>
</feature>
<feature type="transmembrane region" description="Helical" evidence="14">
    <location>
        <begin position="443"/>
        <end position="465"/>
    </location>
</feature>
<evidence type="ECO:0000256" key="2">
    <source>
        <dbReference type="ARBA" id="ARBA00004429"/>
    </source>
</evidence>